<dbReference type="AlphaFoldDB" id="A0AB39YMY4"/>
<organism evidence="2">
    <name type="scientific">Paenarthrobacter sp. AMU7</name>
    <dbReference type="NCBI Taxonomy" id="3162492"/>
    <lineage>
        <taxon>Bacteria</taxon>
        <taxon>Bacillati</taxon>
        <taxon>Actinomycetota</taxon>
        <taxon>Actinomycetes</taxon>
        <taxon>Micrococcales</taxon>
        <taxon>Micrococcaceae</taxon>
        <taxon>Paenarthrobacter</taxon>
    </lineage>
</organism>
<feature type="transmembrane region" description="Helical" evidence="1">
    <location>
        <begin position="95"/>
        <end position="113"/>
    </location>
</feature>
<name>A0AB39YMY4_9MICC</name>
<keyword evidence="1" id="KW-0812">Transmembrane</keyword>
<gene>
    <name evidence="2" type="ORF">ABQM86_00955</name>
</gene>
<dbReference type="RefSeq" id="WP_369745725.1">
    <property type="nucleotide sequence ID" value="NZ_CP165735.1"/>
</dbReference>
<dbReference type="EMBL" id="CP165735">
    <property type="protein sequence ID" value="XDV71794.1"/>
    <property type="molecule type" value="Genomic_DNA"/>
</dbReference>
<feature type="transmembrane region" description="Helical" evidence="1">
    <location>
        <begin position="60"/>
        <end position="83"/>
    </location>
</feature>
<sequence>MVYDRERERRDDAAYAEHKEAVARGEKRVLRRTSTGELHSYPIEEIGFTPGRGQAQVSSWWGMAILAAFGAVGFVATVVLFIMPAFQGDGPSWGALWPMGIAGFLAWYGFSLSKDEYRATQLRKKRGSPKPGTGNVDVNLLELGSRQ</sequence>
<keyword evidence="1" id="KW-1133">Transmembrane helix</keyword>
<evidence type="ECO:0000256" key="1">
    <source>
        <dbReference type="SAM" id="Phobius"/>
    </source>
</evidence>
<proteinExistence type="predicted"/>
<protein>
    <submittedName>
        <fullName evidence="2">Uncharacterized protein</fullName>
    </submittedName>
</protein>
<evidence type="ECO:0000313" key="2">
    <source>
        <dbReference type="EMBL" id="XDV71794.1"/>
    </source>
</evidence>
<accession>A0AB39YMY4</accession>
<reference evidence="2" key="1">
    <citation type="submission" date="2024-07" db="EMBL/GenBank/DDBJ databases">
        <authorList>
            <person name="Li J."/>
            <person name="Wei H."/>
            <person name="Ma J."/>
        </authorList>
    </citation>
    <scope>NUCLEOTIDE SEQUENCE</scope>
    <source>
        <strain evidence="2">AMU7</strain>
    </source>
</reference>
<keyword evidence="1" id="KW-0472">Membrane</keyword>